<protein>
    <recommendedName>
        <fullName evidence="2">histidine kinase</fullName>
        <ecNumber evidence="2">2.7.13.3</ecNumber>
    </recommendedName>
</protein>
<dbReference type="SMART" id="SM00387">
    <property type="entry name" value="HATPase_c"/>
    <property type="match status" value="1"/>
</dbReference>
<dbReference type="GO" id="GO:0000155">
    <property type="term" value="F:phosphorelay sensor kinase activity"/>
    <property type="evidence" value="ECO:0007669"/>
    <property type="project" value="InterPro"/>
</dbReference>
<keyword evidence="4 9" id="KW-0808">Transferase</keyword>
<comment type="catalytic activity">
    <reaction evidence="1">
        <text>ATP + protein L-histidine = ADP + protein N-phospho-L-histidine.</text>
        <dbReference type="EC" id="2.7.13.3"/>
    </reaction>
</comment>
<keyword evidence="6 9" id="KW-0418">Kinase</keyword>
<evidence type="ECO:0000256" key="2">
    <source>
        <dbReference type="ARBA" id="ARBA00012438"/>
    </source>
</evidence>
<evidence type="ECO:0000256" key="6">
    <source>
        <dbReference type="ARBA" id="ARBA00022777"/>
    </source>
</evidence>
<dbReference type="Gene3D" id="3.30.565.10">
    <property type="entry name" value="Histidine kinase-like ATPase, C-terminal domain"/>
    <property type="match status" value="1"/>
</dbReference>
<evidence type="ECO:0000256" key="1">
    <source>
        <dbReference type="ARBA" id="ARBA00000085"/>
    </source>
</evidence>
<keyword evidence="3" id="KW-0597">Phosphoprotein</keyword>
<dbReference type="InterPro" id="IPR005467">
    <property type="entry name" value="His_kinase_dom"/>
</dbReference>
<dbReference type="PANTHER" id="PTHR24421:SF10">
    <property type="entry name" value="NITRATE_NITRITE SENSOR PROTEIN NARQ"/>
    <property type="match status" value="1"/>
</dbReference>
<name>A0A644TN84_9ZZZZ</name>
<evidence type="ECO:0000313" key="9">
    <source>
        <dbReference type="EMBL" id="MPL67181.1"/>
    </source>
</evidence>
<keyword evidence="5" id="KW-0547">Nucleotide-binding</keyword>
<keyword evidence="7" id="KW-0067">ATP-binding</keyword>
<dbReference type="GO" id="GO:0005524">
    <property type="term" value="F:ATP binding"/>
    <property type="evidence" value="ECO:0007669"/>
    <property type="project" value="UniProtKB-KW"/>
</dbReference>
<dbReference type="PANTHER" id="PTHR24421">
    <property type="entry name" value="NITRATE/NITRITE SENSOR PROTEIN NARX-RELATED"/>
    <property type="match status" value="1"/>
</dbReference>
<dbReference type="Pfam" id="PF07730">
    <property type="entry name" value="HisKA_3"/>
    <property type="match status" value="1"/>
</dbReference>
<dbReference type="AlphaFoldDB" id="A0A644TN84"/>
<dbReference type="InterPro" id="IPR003594">
    <property type="entry name" value="HATPase_dom"/>
</dbReference>
<dbReference type="SUPFAM" id="SSF55874">
    <property type="entry name" value="ATPase domain of HSP90 chaperone/DNA topoisomerase II/histidine kinase"/>
    <property type="match status" value="1"/>
</dbReference>
<evidence type="ECO:0000256" key="3">
    <source>
        <dbReference type="ARBA" id="ARBA00022553"/>
    </source>
</evidence>
<dbReference type="InterPro" id="IPR011712">
    <property type="entry name" value="Sig_transdc_His_kin_sub3_dim/P"/>
</dbReference>
<dbReference type="InterPro" id="IPR050482">
    <property type="entry name" value="Sensor_HK_TwoCompSys"/>
</dbReference>
<dbReference type="PROSITE" id="PS50109">
    <property type="entry name" value="HIS_KIN"/>
    <property type="match status" value="1"/>
</dbReference>
<accession>A0A644TN84</accession>
<evidence type="ECO:0000259" key="8">
    <source>
        <dbReference type="PROSITE" id="PS50109"/>
    </source>
</evidence>
<evidence type="ECO:0000256" key="7">
    <source>
        <dbReference type="ARBA" id="ARBA00022840"/>
    </source>
</evidence>
<dbReference type="Pfam" id="PF02518">
    <property type="entry name" value="HATPase_c"/>
    <property type="match status" value="1"/>
</dbReference>
<dbReference type="EC" id="2.7.13.3" evidence="2"/>
<dbReference type="EMBL" id="VSSQ01000035">
    <property type="protein sequence ID" value="MPL67181.1"/>
    <property type="molecule type" value="Genomic_DNA"/>
</dbReference>
<sequence length="203" mass="22607">MNLARDLHDDLCQVLSYINVQSQACIKFIIDKKLEQTISTLKQLVIANQRAYDHVRSYISSVGTDEIEDGLLEALKNYIRVVRIEYGLEVDTDFAVEGNLQIENCKSLQILRIVQEAFANIYKHAGATHVRFSIAEAQSSIKFIICDDGNGFDLTSASFLTGFGIMNMRNRTEKIDGKFKIISAPGLGTKVIVEIPIKGCTAT</sequence>
<comment type="caution">
    <text evidence="9">The sequence shown here is derived from an EMBL/GenBank/DDBJ whole genome shotgun (WGS) entry which is preliminary data.</text>
</comment>
<evidence type="ECO:0000256" key="5">
    <source>
        <dbReference type="ARBA" id="ARBA00022741"/>
    </source>
</evidence>
<evidence type="ECO:0000256" key="4">
    <source>
        <dbReference type="ARBA" id="ARBA00022679"/>
    </source>
</evidence>
<reference evidence="9" key="1">
    <citation type="submission" date="2019-08" db="EMBL/GenBank/DDBJ databases">
        <authorList>
            <person name="Kucharzyk K."/>
            <person name="Murdoch R.W."/>
            <person name="Higgins S."/>
            <person name="Loffler F."/>
        </authorList>
    </citation>
    <scope>NUCLEOTIDE SEQUENCE</scope>
</reference>
<dbReference type="CDD" id="cd16917">
    <property type="entry name" value="HATPase_UhpB-NarQ-NarX-like"/>
    <property type="match status" value="1"/>
</dbReference>
<organism evidence="9">
    <name type="scientific">bioreactor metagenome</name>
    <dbReference type="NCBI Taxonomy" id="1076179"/>
    <lineage>
        <taxon>unclassified sequences</taxon>
        <taxon>metagenomes</taxon>
        <taxon>ecological metagenomes</taxon>
    </lineage>
</organism>
<feature type="domain" description="Histidine kinase" evidence="8">
    <location>
        <begin position="2"/>
        <end position="199"/>
    </location>
</feature>
<proteinExistence type="predicted"/>
<dbReference type="GO" id="GO:0016020">
    <property type="term" value="C:membrane"/>
    <property type="evidence" value="ECO:0007669"/>
    <property type="project" value="InterPro"/>
</dbReference>
<dbReference type="InterPro" id="IPR036890">
    <property type="entry name" value="HATPase_C_sf"/>
</dbReference>
<dbReference type="Gene3D" id="1.20.5.1930">
    <property type="match status" value="1"/>
</dbReference>
<gene>
    <name evidence="9" type="primary">liaS_2</name>
    <name evidence="9" type="ORF">SDC9_12871</name>
</gene>
<dbReference type="GO" id="GO:0046983">
    <property type="term" value="F:protein dimerization activity"/>
    <property type="evidence" value="ECO:0007669"/>
    <property type="project" value="InterPro"/>
</dbReference>